<feature type="transmembrane region" description="Helical" evidence="1">
    <location>
        <begin position="200"/>
        <end position="221"/>
    </location>
</feature>
<feature type="transmembrane region" description="Helical" evidence="1">
    <location>
        <begin position="133"/>
        <end position="151"/>
    </location>
</feature>
<dbReference type="SUPFAM" id="SSF50249">
    <property type="entry name" value="Nucleic acid-binding proteins"/>
    <property type="match status" value="1"/>
</dbReference>
<dbReference type="Proteomes" id="UP000261931">
    <property type="component" value="Unassembled WGS sequence"/>
</dbReference>
<dbReference type="Pfam" id="PF06961">
    <property type="entry name" value="DUF1294"/>
    <property type="match status" value="1"/>
</dbReference>
<dbReference type="RefSeq" id="WP_116957166.1">
    <property type="nucleotide sequence ID" value="NZ_QVLS01000001.1"/>
</dbReference>
<keyword evidence="1" id="KW-0812">Transmembrane</keyword>
<reference evidence="2 3" key="1">
    <citation type="submission" date="2018-08" db="EMBL/GenBank/DDBJ databases">
        <title>Hydrogenophaga sp. LA-38 isolated from sludge.</title>
        <authorList>
            <person name="Im W.-T."/>
        </authorList>
    </citation>
    <scope>NUCLEOTIDE SEQUENCE [LARGE SCALE GENOMIC DNA]</scope>
    <source>
        <strain evidence="2 3">LA-38</strain>
    </source>
</reference>
<dbReference type="InterPro" id="IPR012340">
    <property type="entry name" value="NA-bd_OB-fold"/>
</dbReference>
<name>A0A372EPB4_9BURK</name>
<dbReference type="AlphaFoldDB" id="A0A372EPB4"/>
<dbReference type="InterPro" id="IPR010718">
    <property type="entry name" value="DUF1294"/>
</dbReference>
<sequence length="226" mass="24634">MRKQGTIVHWDAERASGFIRSPDTAAEVYFHLRDYEGPHPIVPGTAVVYEEIVVGGKGPRALSIKLPPPPPLREAGAPSGPAPELVLAPAGTSKAQRWREERAQRRQTRVALGLLGGWLLLWLIGVAAGRLPWVVLTGVVLVNIATFFLYWRDQHVMTEGGAPWPLALLHAAAALGGWPAAWLARQSLRHRLDDRPFQQTFVACAVFNVVALLVWVAWPLFAGGGA</sequence>
<dbReference type="Gene3D" id="2.40.50.140">
    <property type="entry name" value="Nucleic acid-binding proteins"/>
    <property type="match status" value="1"/>
</dbReference>
<dbReference type="EMBL" id="QVLS01000001">
    <property type="protein sequence ID" value="RFP82474.1"/>
    <property type="molecule type" value="Genomic_DNA"/>
</dbReference>
<proteinExistence type="predicted"/>
<comment type="caution">
    <text evidence="2">The sequence shown here is derived from an EMBL/GenBank/DDBJ whole genome shotgun (WGS) entry which is preliminary data.</text>
</comment>
<evidence type="ECO:0000313" key="2">
    <source>
        <dbReference type="EMBL" id="RFP82474.1"/>
    </source>
</evidence>
<keyword evidence="1" id="KW-1133">Transmembrane helix</keyword>
<protein>
    <submittedName>
        <fullName evidence="2">Cold shock domain-containing protein</fullName>
    </submittedName>
</protein>
<organism evidence="2 3">
    <name type="scientific">Hydrogenophaga borbori</name>
    <dbReference type="NCBI Taxonomy" id="2294117"/>
    <lineage>
        <taxon>Bacteria</taxon>
        <taxon>Pseudomonadati</taxon>
        <taxon>Pseudomonadota</taxon>
        <taxon>Betaproteobacteria</taxon>
        <taxon>Burkholderiales</taxon>
        <taxon>Comamonadaceae</taxon>
        <taxon>Hydrogenophaga</taxon>
    </lineage>
</organism>
<keyword evidence="1" id="KW-0472">Membrane</keyword>
<keyword evidence="3" id="KW-1185">Reference proteome</keyword>
<evidence type="ECO:0000313" key="3">
    <source>
        <dbReference type="Proteomes" id="UP000261931"/>
    </source>
</evidence>
<feature type="transmembrane region" description="Helical" evidence="1">
    <location>
        <begin position="110"/>
        <end position="127"/>
    </location>
</feature>
<accession>A0A372EPB4</accession>
<evidence type="ECO:0000256" key="1">
    <source>
        <dbReference type="SAM" id="Phobius"/>
    </source>
</evidence>
<feature type="transmembrane region" description="Helical" evidence="1">
    <location>
        <begin position="163"/>
        <end position="180"/>
    </location>
</feature>
<gene>
    <name evidence="2" type="ORF">DY262_01170</name>
</gene>